<dbReference type="GO" id="GO:0046872">
    <property type="term" value="F:metal ion binding"/>
    <property type="evidence" value="ECO:0007669"/>
    <property type="project" value="UniProtKB-KW"/>
</dbReference>
<dbReference type="SUPFAM" id="SSF51197">
    <property type="entry name" value="Clavaminate synthase-like"/>
    <property type="match status" value="1"/>
</dbReference>
<gene>
    <name evidence="4" type="ORF">LEL_04527</name>
</gene>
<organism evidence="4 5">
    <name type="scientific">Akanthomyces lecanii RCEF 1005</name>
    <dbReference type="NCBI Taxonomy" id="1081108"/>
    <lineage>
        <taxon>Eukaryota</taxon>
        <taxon>Fungi</taxon>
        <taxon>Dikarya</taxon>
        <taxon>Ascomycota</taxon>
        <taxon>Pezizomycotina</taxon>
        <taxon>Sordariomycetes</taxon>
        <taxon>Hypocreomycetidae</taxon>
        <taxon>Hypocreales</taxon>
        <taxon>Cordycipitaceae</taxon>
        <taxon>Akanthomyces</taxon>
        <taxon>Cordyceps confragosa</taxon>
    </lineage>
</organism>
<name>A0A168HFF7_CORDF</name>
<feature type="domain" description="Fe2OG dioxygenase" evidence="3">
    <location>
        <begin position="210"/>
        <end position="322"/>
    </location>
</feature>
<dbReference type="PANTHER" id="PTHR47990">
    <property type="entry name" value="2-OXOGLUTARATE (2OG) AND FE(II)-DEPENDENT OXYGENASE SUPERFAMILY PROTEIN-RELATED"/>
    <property type="match status" value="1"/>
</dbReference>
<comment type="similarity">
    <text evidence="1 2">Belongs to the iron/ascorbate-dependent oxidoreductase family.</text>
</comment>
<dbReference type="OrthoDB" id="288590at2759"/>
<evidence type="ECO:0000259" key="3">
    <source>
        <dbReference type="PROSITE" id="PS51471"/>
    </source>
</evidence>
<dbReference type="InterPro" id="IPR044861">
    <property type="entry name" value="IPNS-like_FE2OG_OXY"/>
</dbReference>
<dbReference type="InterPro" id="IPR026992">
    <property type="entry name" value="DIOX_N"/>
</dbReference>
<evidence type="ECO:0000313" key="5">
    <source>
        <dbReference type="Proteomes" id="UP000076881"/>
    </source>
</evidence>
<dbReference type="InterPro" id="IPR005123">
    <property type="entry name" value="Oxoglu/Fe-dep_dioxygenase_dom"/>
</dbReference>
<keyword evidence="4" id="KW-0223">Dioxygenase</keyword>
<keyword evidence="2" id="KW-0408">Iron</keyword>
<dbReference type="FunFam" id="2.60.120.330:FF:000030">
    <property type="entry name" value="Thymine dioxygenase"/>
    <property type="match status" value="1"/>
</dbReference>
<dbReference type="InterPro" id="IPR050231">
    <property type="entry name" value="Iron_ascorbate_oxido_reductase"/>
</dbReference>
<dbReference type="Gene3D" id="2.60.120.330">
    <property type="entry name" value="B-lactam Antibiotic, Isopenicillin N Synthase, Chain"/>
    <property type="match status" value="1"/>
</dbReference>
<dbReference type="GO" id="GO:0051213">
    <property type="term" value="F:dioxygenase activity"/>
    <property type="evidence" value="ECO:0007669"/>
    <property type="project" value="UniProtKB-KW"/>
</dbReference>
<dbReference type="AlphaFoldDB" id="A0A168HFF7"/>
<keyword evidence="2" id="KW-0479">Metal-binding</keyword>
<evidence type="ECO:0000256" key="1">
    <source>
        <dbReference type="ARBA" id="ARBA00008056"/>
    </source>
</evidence>
<proteinExistence type="inferred from homology"/>
<keyword evidence="2" id="KW-0560">Oxidoreductase</keyword>
<dbReference type="GO" id="GO:0044283">
    <property type="term" value="P:small molecule biosynthetic process"/>
    <property type="evidence" value="ECO:0007669"/>
    <property type="project" value="UniProtKB-ARBA"/>
</dbReference>
<dbReference type="Pfam" id="PF03171">
    <property type="entry name" value="2OG-FeII_Oxy"/>
    <property type="match status" value="1"/>
</dbReference>
<dbReference type="PRINTS" id="PR00682">
    <property type="entry name" value="IPNSYNTHASE"/>
</dbReference>
<evidence type="ECO:0000313" key="4">
    <source>
        <dbReference type="EMBL" id="OAA77704.1"/>
    </source>
</evidence>
<dbReference type="PROSITE" id="PS51471">
    <property type="entry name" value="FE2OG_OXY"/>
    <property type="match status" value="1"/>
</dbReference>
<dbReference type="InterPro" id="IPR027443">
    <property type="entry name" value="IPNS-like_sf"/>
</dbReference>
<sequence>MSIEAAVQDQGLVIPVPSTPGTPSPQYAHLTNISLPSQLIDFSKFLHGTAAERAATAAAILGGFQTAGFIYLRNHAIPASTVRAVFARSADFFAQPLDAKTPLSLTDPAANRGYLRQGREKLVPPDDGRASADSTVRKEIVELKESFEIGREPDDTYENHWPEDGAVDGFREEMMGFFATCKDLHVQVMRAIAMGLGLEEKHFDEFVDGGDNTLRLLHYPQVRADVFKTNVGQVRAGEHCDYGSITLLFQDSRGGLQVKAPSGAFVDATPIPDTIVVNAGDLLARWSNDTIKSTIHRVVEPPHGADVEVFPPRYSIAYFCNPNFDRLIEAMPGTYADEADKKYEGITSGEYLFQRLAATY</sequence>
<dbReference type="EMBL" id="AZHF01000003">
    <property type="protein sequence ID" value="OAA77704.1"/>
    <property type="molecule type" value="Genomic_DNA"/>
</dbReference>
<accession>A0A168HFF7</accession>
<evidence type="ECO:0000256" key="2">
    <source>
        <dbReference type="RuleBase" id="RU003682"/>
    </source>
</evidence>
<protein>
    <submittedName>
        <fullName evidence="4">Thymine dioxygenase</fullName>
    </submittedName>
</protein>
<dbReference type="Proteomes" id="UP000076881">
    <property type="component" value="Unassembled WGS sequence"/>
</dbReference>
<keyword evidence="5" id="KW-1185">Reference proteome</keyword>
<reference evidence="4 5" key="1">
    <citation type="journal article" date="2016" name="Genome Biol. Evol.">
        <title>Divergent and convergent evolution of fungal pathogenicity.</title>
        <authorList>
            <person name="Shang Y."/>
            <person name="Xiao G."/>
            <person name="Zheng P."/>
            <person name="Cen K."/>
            <person name="Zhan S."/>
            <person name="Wang C."/>
        </authorList>
    </citation>
    <scope>NUCLEOTIDE SEQUENCE [LARGE SCALE GENOMIC DNA]</scope>
    <source>
        <strain evidence="4 5">RCEF 1005</strain>
    </source>
</reference>
<dbReference type="STRING" id="1081108.A0A168HFF7"/>
<dbReference type="Pfam" id="PF14226">
    <property type="entry name" value="DIOX_N"/>
    <property type="match status" value="1"/>
</dbReference>
<comment type="caution">
    <text evidence="4">The sequence shown here is derived from an EMBL/GenBank/DDBJ whole genome shotgun (WGS) entry which is preliminary data.</text>
</comment>